<dbReference type="EMBL" id="JAUQSY010000012">
    <property type="protein sequence ID" value="MDO7876598.1"/>
    <property type="molecule type" value="Genomic_DNA"/>
</dbReference>
<keyword evidence="3" id="KW-1185">Reference proteome</keyword>
<organism evidence="2 3">
    <name type="scientific">Hymenobacter aranciens</name>
    <dbReference type="NCBI Taxonomy" id="3063996"/>
    <lineage>
        <taxon>Bacteria</taxon>
        <taxon>Pseudomonadati</taxon>
        <taxon>Bacteroidota</taxon>
        <taxon>Cytophagia</taxon>
        <taxon>Cytophagales</taxon>
        <taxon>Hymenobacteraceae</taxon>
        <taxon>Hymenobacter</taxon>
    </lineage>
</organism>
<feature type="signal peptide" evidence="1">
    <location>
        <begin position="1"/>
        <end position="19"/>
    </location>
</feature>
<dbReference type="Pfam" id="PF20420">
    <property type="entry name" value="DUF6702"/>
    <property type="match status" value="1"/>
</dbReference>
<protein>
    <submittedName>
        <fullName evidence="2">Uncharacterized protein</fullName>
    </submittedName>
</protein>
<accession>A0ABT9BJ93</accession>
<keyword evidence="1" id="KW-0732">Signal</keyword>
<evidence type="ECO:0000313" key="2">
    <source>
        <dbReference type="EMBL" id="MDO7876598.1"/>
    </source>
</evidence>
<dbReference type="RefSeq" id="WP_305007969.1">
    <property type="nucleotide sequence ID" value="NZ_JAUQSY010000012.1"/>
</dbReference>
<gene>
    <name evidence="2" type="ORF">Q5H93_17770</name>
</gene>
<dbReference type="InterPro" id="IPR046525">
    <property type="entry name" value="DUF6702"/>
</dbReference>
<evidence type="ECO:0000313" key="3">
    <source>
        <dbReference type="Proteomes" id="UP001176429"/>
    </source>
</evidence>
<feature type="chain" id="PRO_5046706050" evidence="1">
    <location>
        <begin position="20"/>
        <end position="164"/>
    </location>
</feature>
<dbReference type="Proteomes" id="UP001176429">
    <property type="component" value="Unassembled WGS sequence"/>
</dbReference>
<reference evidence="2" key="1">
    <citation type="submission" date="2023-07" db="EMBL/GenBank/DDBJ databases">
        <authorList>
            <person name="Kim M.K."/>
        </authorList>
    </citation>
    <scope>NUCLEOTIDE SEQUENCE</scope>
    <source>
        <strain evidence="2">ASUV-10-1</strain>
    </source>
</reference>
<name>A0ABT9BJ93_9BACT</name>
<comment type="caution">
    <text evidence="2">The sequence shown here is derived from an EMBL/GenBank/DDBJ whole genome shotgun (WGS) entry which is preliminary data.</text>
</comment>
<sequence length="164" mass="18213">MRFLSLAAALVLLAFTARAWHAYHATLTELRYNPGQKQLELAIKVFTDDFELALSKGQATPVSLAEPGPRPQILTAAYLNRTLQLKTPGGQALPLKYIGMEKEKDAYWLYCKATLPRTMGGVQIKQTMLLETFADQSNIVNIAAGSKASSAIFRRGHEEEMVTW</sequence>
<proteinExistence type="predicted"/>
<evidence type="ECO:0000256" key="1">
    <source>
        <dbReference type="SAM" id="SignalP"/>
    </source>
</evidence>